<comment type="subcellular location">
    <subcellularLocation>
        <location evidence="1">Cell membrane</location>
        <topology evidence="1">Multi-pass membrane protein</topology>
    </subcellularLocation>
</comment>
<reference evidence="8 9" key="1">
    <citation type="submission" date="2020-05" db="EMBL/GenBank/DDBJ databases">
        <title>MicrobeNet Type strains.</title>
        <authorList>
            <person name="Nicholson A.C."/>
        </authorList>
    </citation>
    <scope>NUCLEOTIDE SEQUENCE [LARGE SCALE GENOMIC DNA]</scope>
    <source>
        <strain evidence="8 9">JCM 14547</strain>
    </source>
</reference>
<keyword evidence="9" id="KW-1185">Reference proteome</keyword>
<evidence type="ECO:0000256" key="1">
    <source>
        <dbReference type="ARBA" id="ARBA00004651"/>
    </source>
</evidence>
<feature type="transmembrane region" description="Helical" evidence="6">
    <location>
        <begin position="46"/>
        <end position="65"/>
    </location>
</feature>
<organism evidence="8 9">
    <name type="scientific">Pseudokineococcus marinus</name>
    <dbReference type="NCBI Taxonomy" id="351215"/>
    <lineage>
        <taxon>Bacteria</taxon>
        <taxon>Bacillati</taxon>
        <taxon>Actinomycetota</taxon>
        <taxon>Actinomycetes</taxon>
        <taxon>Kineosporiales</taxon>
        <taxon>Kineosporiaceae</taxon>
        <taxon>Pseudokineococcus</taxon>
    </lineage>
</organism>
<evidence type="ECO:0000256" key="5">
    <source>
        <dbReference type="ARBA" id="ARBA00023136"/>
    </source>
</evidence>
<evidence type="ECO:0000256" key="3">
    <source>
        <dbReference type="ARBA" id="ARBA00022692"/>
    </source>
</evidence>
<dbReference type="AlphaFoldDB" id="A0A849BVG8"/>
<proteinExistence type="predicted"/>
<dbReference type="EMBL" id="JABEMA010000338">
    <property type="protein sequence ID" value="NNH24384.1"/>
    <property type="molecule type" value="Genomic_DNA"/>
</dbReference>
<evidence type="ECO:0000256" key="6">
    <source>
        <dbReference type="SAM" id="Phobius"/>
    </source>
</evidence>
<protein>
    <recommendedName>
        <fullName evidence="7">Type II secretion system protein GspF domain-containing protein</fullName>
    </recommendedName>
</protein>
<dbReference type="RefSeq" id="WP_171204136.1">
    <property type="nucleotide sequence ID" value="NZ_JABEMA010000338.1"/>
</dbReference>
<keyword evidence="3 6" id="KW-0812">Transmembrane</keyword>
<dbReference type="Pfam" id="PF00482">
    <property type="entry name" value="T2SSF"/>
    <property type="match status" value="1"/>
</dbReference>
<dbReference type="Proteomes" id="UP000555552">
    <property type="component" value="Unassembled WGS sequence"/>
</dbReference>
<gene>
    <name evidence="8" type="ORF">HLB09_15070</name>
</gene>
<evidence type="ECO:0000313" key="9">
    <source>
        <dbReference type="Proteomes" id="UP000555552"/>
    </source>
</evidence>
<feature type="domain" description="Type II secretion system protein GspF" evidence="7">
    <location>
        <begin position="111"/>
        <end position="239"/>
    </location>
</feature>
<name>A0A849BVG8_9ACTN</name>
<sequence>GERLRVRRVGAVLRAALEARGVRLGRVGADLAVTGTSVETHLATSALAAVLGLVLPLVMGAAAALTGASFGAVPVLASLVLAVGGLVLPTVVVHGQAVEQRRAFRHVVGAFLDLVAMSLAGGRGVPEALQTASAVSDAPAMVRIRRALEDARLQGTTPWHALGRLGADVGVEELVDLGAALALVAEDGAKVKESLSARAESLRRKEIAELEGAAQERSQSMVVAQLLLAAGFLLFLLYPALARIAL</sequence>
<dbReference type="PANTHER" id="PTHR35007:SF1">
    <property type="entry name" value="PILUS ASSEMBLY PROTEIN"/>
    <property type="match status" value="1"/>
</dbReference>
<evidence type="ECO:0000256" key="2">
    <source>
        <dbReference type="ARBA" id="ARBA00022475"/>
    </source>
</evidence>
<feature type="transmembrane region" description="Helical" evidence="6">
    <location>
        <begin position="222"/>
        <end position="241"/>
    </location>
</feature>
<evidence type="ECO:0000256" key="4">
    <source>
        <dbReference type="ARBA" id="ARBA00022989"/>
    </source>
</evidence>
<feature type="non-terminal residue" evidence="8">
    <location>
        <position position="1"/>
    </location>
</feature>
<comment type="caution">
    <text evidence="8">The sequence shown here is derived from an EMBL/GenBank/DDBJ whole genome shotgun (WGS) entry which is preliminary data.</text>
</comment>
<feature type="transmembrane region" description="Helical" evidence="6">
    <location>
        <begin position="71"/>
        <end position="93"/>
    </location>
</feature>
<keyword evidence="5 6" id="KW-0472">Membrane</keyword>
<keyword evidence="4 6" id="KW-1133">Transmembrane helix</keyword>
<dbReference type="GO" id="GO:0005886">
    <property type="term" value="C:plasma membrane"/>
    <property type="evidence" value="ECO:0007669"/>
    <property type="project" value="UniProtKB-SubCell"/>
</dbReference>
<evidence type="ECO:0000259" key="7">
    <source>
        <dbReference type="Pfam" id="PF00482"/>
    </source>
</evidence>
<dbReference type="InterPro" id="IPR018076">
    <property type="entry name" value="T2SS_GspF_dom"/>
</dbReference>
<dbReference type="PANTHER" id="PTHR35007">
    <property type="entry name" value="INTEGRAL MEMBRANE PROTEIN-RELATED"/>
    <property type="match status" value="1"/>
</dbReference>
<evidence type="ECO:0000313" key="8">
    <source>
        <dbReference type="EMBL" id="NNH24384.1"/>
    </source>
</evidence>
<keyword evidence="2" id="KW-1003">Cell membrane</keyword>
<accession>A0A849BVG8</accession>